<feature type="region of interest" description="Disordered" evidence="1">
    <location>
        <begin position="1"/>
        <end position="36"/>
    </location>
</feature>
<feature type="transmembrane region" description="Helical" evidence="2">
    <location>
        <begin position="148"/>
        <end position="166"/>
    </location>
</feature>
<sequence>MTPPSTPAPRPRRPLPARPRWPRPRAPRPEDFRAPGHAPQVAARLGLWLGVAVAVCFGTGLASHLAQHPPAGFGWPTRPVQLYRVTQGLHVLSGVAAVPLLLAKLWAVYPRLFARPPRWRGRGRGGAGAGPASRLGPLLGHAAERASILALLAAVFFELVTGLFNVAQSYPWRFFFPAAHYAVAWLAVGALLAHVGVKLPVTRAALRTGYGAPAFVAERRAVLRTAVGAAGAAVLATAGVTVPGLRWLSPLAWRGADPPAGVPVNRTAAAAGVAVPPDWRLTVTHPGGSRSFSLAELAALPQRSERLPIACVEGWSATATWTGVPVRALLAAAGAPAGRPVRVRSLEGDGLYASSVLPAAHARDPRTLLALGLAGAPLTPDHGYPCRIIAPSRPGVLQTKWVTRLEVLP</sequence>
<dbReference type="CDD" id="cd00321">
    <property type="entry name" value="SO_family_Moco"/>
    <property type="match status" value="1"/>
</dbReference>
<dbReference type="RefSeq" id="WP_377336963.1">
    <property type="nucleotide sequence ID" value="NZ_JBHLUE010000004.1"/>
</dbReference>
<dbReference type="InterPro" id="IPR000572">
    <property type="entry name" value="OxRdtase_Mopterin-bd_dom"/>
</dbReference>
<feature type="domain" description="Oxidoreductase molybdopterin-binding" evidence="3">
    <location>
        <begin position="276"/>
        <end position="408"/>
    </location>
</feature>
<evidence type="ECO:0000313" key="4">
    <source>
        <dbReference type="EMBL" id="MFC0564024.1"/>
    </source>
</evidence>
<protein>
    <submittedName>
        <fullName evidence="4">Molybdopterin-dependent oxidoreductase</fullName>
    </submittedName>
</protein>
<keyword evidence="2" id="KW-0472">Membrane</keyword>
<evidence type="ECO:0000313" key="5">
    <source>
        <dbReference type="Proteomes" id="UP001589894"/>
    </source>
</evidence>
<evidence type="ECO:0000256" key="2">
    <source>
        <dbReference type="SAM" id="Phobius"/>
    </source>
</evidence>
<dbReference type="Proteomes" id="UP001589894">
    <property type="component" value="Unassembled WGS sequence"/>
</dbReference>
<dbReference type="InterPro" id="IPR036374">
    <property type="entry name" value="OxRdtase_Mopterin-bd_sf"/>
</dbReference>
<gene>
    <name evidence="4" type="ORF">ACFFHU_07565</name>
</gene>
<feature type="transmembrane region" description="Helical" evidence="2">
    <location>
        <begin position="87"/>
        <end position="109"/>
    </location>
</feature>
<keyword evidence="5" id="KW-1185">Reference proteome</keyword>
<evidence type="ECO:0000256" key="1">
    <source>
        <dbReference type="SAM" id="MobiDB-lite"/>
    </source>
</evidence>
<comment type="caution">
    <text evidence="4">The sequence shown here is derived from an EMBL/GenBank/DDBJ whole genome shotgun (WGS) entry which is preliminary data.</text>
</comment>
<name>A0ABV6NTI3_9ACTN</name>
<feature type="transmembrane region" description="Helical" evidence="2">
    <location>
        <begin position="178"/>
        <end position="197"/>
    </location>
</feature>
<dbReference type="Pfam" id="PF00174">
    <property type="entry name" value="Oxidored_molyb"/>
    <property type="match status" value="1"/>
</dbReference>
<accession>A0ABV6NTI3</accession>
<dbReference type="PANTHER" id="PTHR43032:SF2">
    <property type="entry name" value="BLL0505 PROTEIN"/>
    <property type="match status" value="1"/>
</dbReference>
<evidence type="ECO:0000259" key="3">
    <source>
        <dbReference type="Pfam" id="PF00174"/>
    </source>
</evidence>
<dbReference type="EMBL" id="JBHLUE010000004">
    <property type="protein sequence ID" value="MFC0564024.1"/>
    <property type="molecule type" value="Genomic_DNA"/>
</dbReference>
<reference evidence="4 5" key="1">
    <citation type="submission" date="2024-09" db="EMBL/GenBank/DDBJ databases">
        <authorList>
            <person name="Sun Q."/>
            <person name="Mori K."/>
        </authorList>
    </citation>
    <scope>NUCLEOTIDE SEQUENCE [LARGE SCALE GENOMIC DNA]</scope>
    <source>
        <strain evidence="4 5">TBRC 2205</strain>
    </source>
</reference>
<feature type="compositionally biased region" description="Basic residues" evidence="1">
    <location>
        <begin position="10"/>
        <end position="26"/>
    </location>
</feature>
<feature type="transmembrane region" description="Helical" evidence="2">
    <location>
        <begin position="45"/>
        <end position="67"/>
    </location>
</feature>
<keyword evidence="2" id="KW-0812">Transmembrane</keyword>
<organism evidence="4 5">
    <name type="scientific">Plantactinospora siamensis</name>
    <dbReference type="NCBI Taxonomy" id="555372"/>
    <lineage>
        <taxon>Bacteria</taxon>
        <taxon>Bacillati</taxon>
        <taxon>Actinomycetota</taxon>
        <taxon>Actinomycetes</taxon>
        <taxon>Micromonosporales</taxon>
        <taxon>Micromonosporaceae</taxon>
        <taxon>Plantactinospora</taxon>
    </lineage>
</organism>
<dbReference type="SUPFAM" id="SSF56524">
    <property type="entry name" value="Oxidoreductase molybdopterin-binding domain"/>
    <property type="match status" value="1"/>
</dbReference>
<keyword evidence="2" id="KW-1133">Transmembrane helix</keyword>
<dbReference type="InterPro" id="IPR008335">
    <property type="entry name" value="Mopterin_OxRdtase_euk"/>
</dbReference>
<dbReference type="PRINTS" id="PR00407">
    <property type="entry name" value="EUMOPTERIN"/>
</dbReference>
<dbReference type="Gene3D" id="3.90.420.10">
    <property type="entry name" value="Oxidoreductase, molybdopterin-binding domain"/>
    <property type="match status" value="1"/>
</dbReference>
<dbReference type="PANTHER" id="PTHR43032">
    <property type="entry name" value="PROTEIN-METHIONINE-SULFOXIDE REDUCTASE"/>
    <property type="match status" value="1"/>
</dbReference>
<proteinExistence type="predicted"/>